<keyword evidence="1" id="KW-0472">Membrane</keyword>
<reference evidence="2 3" key="1">
    <citation type="submission" date="2023-07" db="EMBL/GenBank/DDBJ databases">
        <title>Comparative genomics of wheat-associated soil bacteria to identify genetic determinants of phenazine resistance.</title>
        <authorList>
            <person name="Mouncey N."/>
        </authorList>
    </citation>
    <scope>NUCLEOTIDE SEQUENCE [LARGE SCALE GENOMIC DNA]</scope>
    <source>
        <strain evidence="2 3">V2I4</strain>
    </source>
</reference>
<name>A0ABU0TCI4_9ACTN</name>
<proteinExistence type="predicted"/>
<dbReference type="EMBL" id="JAUSZI010000002">
    <property type="protein sequence ID" value="MDQ1033357.1"/>
    <property type="molecule type" value="Genomic_DNA"/>
</dbReference>
<evidence type="ECO:0000256" key="1">
    <source>
        <dbReference type="SAM" id="Phobius"/>
    </source>
</evidence>
<feature type="transmembrane region" description="Helical" evidence="1">
    <location>
        <begin position="79"/>
        <end position="105"/>
    </location>
</feature>
<accession>A0ABU0TCI4</accession>
<keyword evidence="1" id="KW-0812">Transmembrane</keyword>
<dbReference type="Proteomes" id="UP001230328">
    <property type="component" value="Unassembled WGS sequence"/>
</dbReference>
<evidence type="ECO:0000313" key="2">
    <source>
        <dbReference type="EMBL" id="MDQ1033357.1"/>
    </source>
</evidence>
<keyword evidence="3" id="KW-1185">Reference proteome</keyword>
<organism evidence="2 3">
    <name type="scientific">Streptomyces umbrinus</name>
    <dbReference type="NCBI Taxonomy" id="67370"/>
    <lineage>
        <taxon>Bacteria</taxon>
        <taxon>Bacillati</taxon>
        <taxon>Actinomycetota</taxon>
        <taxon>Actinomycetes</taxon>
        <taxon>Kitasatosporales</taxon>
        <taxon>Streptomycetaceae</taxon>
        <taxon>Streptomyces</taxon>
        <taxon>Streptomyces phaeochromogenes group</taxon>
    </lineage>
</organism>
<evidence type="ECO:0000313" key="3">
    <source>
        <dbReference type="Proteomes" id="UP001230328"/>
    </source>
</evidence>
<protein>
    <submittedName>
        <fullName evidence="2">Uncharacterized protein</fullName>
    </submittedName>
</protein>
<comment type="caution">
    <text evidence="2">The sequence shown here is derived from an EMBL/GenBank/DDBJ whole genome shotgun (WGS) entry which is preliminary data.</text>
</comment>
<gene>
    <name evidence="2" type="ORF">QF035_010939</name>
</gene>
<feature type="transmembrane region" description="Helical" evidence="1">
    <location>
        <begin position="40"/>
        <end position="59"/>
    </location>
</feature>
<sequence length="123" mass="14044">MRSLRRRYDRRKTAWQPMTGLEQRWIRARQKERVQRRARIALIAAGTLLLLAGLTWLVWRGPYVIDANYINRTELMKGSAALVTGLRTAVVAFPAALGAGIALLYTARTYRPTRRAPHWAGVE</sequence>
<keyword evidence="1" id="KW-1133">Transmembrane helix</keyword>